<name>A0ABY5DQX9_9ACTN</name>
<gene>
    <name evidence="1" type="ORF">NBH00_18485</name>
</gene>
<sequence length="97" mass="10990">MAARVRIQCINKTSRYDPHERISNVGGVNPDGRRWKLTQPEAIRRTENGEFAFYTQDAFGRTADVVVAVSRFGHKYLKTVADGEQPDNLLSLPECPR</sequence>
<organism evidence="1 2">
    <name type="scientific">Paraconexibacter antarcticus</name>
    <dbReference type="NCBI Taxonomy" id="2949664"/>
    <lineage>
        <taxon>Bacteria</taxon>
        <taxon>Bacillati</taxon>
        <taxon>Actinomycetota</taxon>
        <taxon>Thermoleophilia</taxon>
        <taxon>Solirubrobacterales</taxon>
        <taxon>Paraconexibacteraceae</taxon>
        <taxon>Paraconexibacter</taxon>
    </lineage>
</organism>
<dbReference type="EMBL" id="CP098502">
    <property type="protein sequence ID" value="UTI63331.1"/>
    <property type="molecule type" value="Genomic_DNA"/>
</dbReference>
<dbReference type="InterPro" id="IPR024997">
    <property type="entry name" value="DUF3892"/>
</dbReference>
<accession>A0ABY5DQX9</accession>
<protein>
    <submittedName>
        <fullName evidence="1">DUF3892 domain-containing protein</fullName>
    </submittedName>
</protein>
<proteinExistence type="predicted"/>
<dbReference type="RefSeq" id="WP_254570059.1">
    <property type="nucleotide sequence ID" value="NZ_CP098502.1"/>
</dbReference>
<dbReference type="Proteomes" id="UP001056035">
    <property type="component" value="Chromosome"/>
</dbReference>
<dbReference type="Pfam" id="PF13031">
    <property type="entry name" value="DUF3892"/>
    <property type="match status" value="1"/>
</dbReference>
<evidence type="ECO:0000313" key="1">
    <source>
        <dbReference type="EMBL" id="UTI63331.1"/>
    </source>
</evidence>
<reference evidence="1 2" key="1">
    <citation type="submission" date="2022-06" db="EMBL/GenBank/DDBJ databases">
        <title>Paraconexibacter antarcticus.</title>
        <authorList>
            <person name="Kim C.S."/>
        </authorList>
    </citation>
    <scope>NUCLEOTIDE SEQUENCE [LARGE SCALE GENOMIC DNA]</scope>
    <source>
        <strain evidence="1 2">02-257</strain>
    </source>
</reference>
<evidence type="ECO:0000313" key="2">
    <source>
        <dbReference type="Proteomes" id="UP001056035"/>
    </source>
</evidence>
<keyword evidence="2" id="KW-1185">Reference proteome</keyword>